<evidence type="ECO:0000256" key="8">
    <source>
        <dbReference type="SAM" id="Phobius"/>
    </source>
</evidence>
<evidence type="ECO:0000256" key="1">
    <source>
        <dbReference type="ARBA" id="ARBA00004651"/>
    </source>
</evidence>
<keyword evidence="5 8" id="KW-1133">Transmembrane helix</keyword>
<dbReference type="GO" id="GO:0022857">
    <property type="term" value="F:transmembrane transporter activity"/>
    <property type="evidence" value="ECO:0007669"/>
    <property type="project" value="InterPro"/>
</dbReference>
<evidence type="ECO:0000256" key="5">
    <source>
        <dbReference type="ARBA" id="ARBA00022989"/>
    </source>
</evidence>
<dbReference type="EMBL" id="JBGBPQ010000003">
    <property type="protein sequence ID" value="KAL1526738.1"/>
    <property type="molecule type" value="Genomic_DNA"/>
</dbReference>
<name>A0AB34K0G1_PRYPA</name>
<feature type="transmembrane region" description="Helical" evidence="8">
    <location>
        <begin position="69"/>
        <end position="88"/>
    </location>
</feature>
<dbReference type="InterPro" id="IPR001958">
    <property type="entry name" value="Tet-R_TetA/multi-R_MdtG-like"/>
</dbReference>
<feature type="transmembrane region" description="Helical" evidence="8">
    <location>
        <begin position="33"/>
        <end position="57"/>
    </location>
</feature>
<evidence type="ECO:0000259" key="10">
    <source>
        <dbReference type="PROSITE" id="PS50850"/>
    </source>
</evidence>
<comment type="subcellular location">
    <subcellularLocation>
        <location evidence="1">Cell membrane</location>
        <topology evidence="1">Multi-pass membrane protein</topology>
    </subcellularLocation>
</comment>
<proteinExistence type="predicted"/>
<dbReference type="InterPro" id="IPR011701">
    <property type="entry name" value="MFS"/>
</dbReference>
<feature type="signal peptide" evidence="9">
    <location>
        <begin position="1"/>
        <end position="17"/>
    </location>
</feature>
<keyword evidence="6 8" id="KW-0472">Membrane</keyword>
<evidence type="ECO:0000256" key="6">
    <source>
        <dbReference type="ARBA" id="ARBA00023136"/>
    </source>
</evidence>
<dbReference type="Proteomes" id="UP001515480">
    <property type="component" value="Unassembled WGS sequence"/>
</dbReference>
<evidence type="ECO:0000313" key="11">
    <source>
        <dbReference type="EMBL" id="KAL1526738.1"/>
    </source>
</evidence>
<dbReference type="GO" id="GO:0005886">
    <property type="term" value="C:plasma membrane"/>
    <property type="evidence" value="ECO:0007669"/>
    <property type="project" value="UniProtKB-SubCell"/>
</dbReference>
<feature type="chain" id="PRO_5044316378" description="Major facilitator superfamily (MFS) profile domain-containing protein" evidence="9">
    <location>
        <begin position="18"/>
        <end position="435"/>
    </location>
</feature>
<evidence type="ECO:0000256" key="4">
    <source>
        <dbReference type="ARBA" id="ARBA00022692"/>
    </source>
</evidence>
<feature type="transmembrane region" description="Helical" evidence="8">
    <location>
        <begin position="252"/>
        <end position="274"/>
    </location>
</feature>
<evidence type="ECO:0000256" key="9">
    <source>
        <dbReference type="SAM" id="SignalP"/>
    </source>
</evidence>
<feature type="transmembrane region" description="Helical" evidence="8">
    <location>
        <begin position="218"/>
        <end position="240"/>
    </location>
</feature>
<feature type="transmembrane region" description="Helical" evidence="8">
    <location>
        <begin position="311"/>
        <end position="332"/>
    </location>
</feature>
<dbReference type="PANTHER" id="PTHR23517">
    <property type="entry name" value="RESISTANCE PROTEIN MDTM, PUTATIVE-RELATED-RELATED"/>
    <property type="match status" value="1"/>
</dbReference>
<evidence type="ECO:0000256" key="7">
    <source>
        <dbReference type="SAM" id="MobiDB-lite"/>
    </source>
</evidence>
<organism evidence="11 12">
    <name type="scientific">Prymnesium parvum</name>
    <name type="common">Toxic golden alga</name>
    <dbReference type="NCBI Taxonomy" id="97485"/>
    <lineage>
        <taxon>Eukaryota</taxon>
        <taxon>Haptista</taxon>
        <taxon>Haptophyta</taxon>
        <taxon>Prymnesiophyceae</taxon>
        <taxon>Prymnesiales</taxon>
        <taxon>Prymnesiaceae</taxon>
        <taxon>Prymnesium</taxon>
    </lineage>
</organism>
<keyword evidence="9" id="KW-0732">Signal</keyword>
<keyword evidence="12" id="KW-1185">Reference proteome</keyword>
<evidence type="ECO:0000256" key="3">
    <source>
        <dbReference type="ARBA" id="ARBA00022475"/>
    </source>
</evidence>
<dbReference type="PROSITE" id="PS50850">
    <property type="entry name" value="MFS"/>
    <property type="match status" value="1"/>
</dbReference>
<comment type="caution">
    <text evidence="11">The sequence shown here is derived from an EMBL/GenBank/DDBJ whole genome shotgun (WGS) entry which is preliminary data.</text>
</comment>
<keyword evidence="4 8" id="KW-0812">Transmembrane</keyword>
<accession>A0AB34K0G1</accession>
<evidence type="ECO:0000313" key="12">
    <source>
        <dbReference type="Proteomes" id="UP001515480"/>
    </source>
</evidence>
<feature type="transmembrane region" description="Helical" evidence="8">
    <location>
        <begin position="344"/>
        <end position="368"/>
    </location>
</feature>
<evidence type="ECO:0000256" key="2">
    <source>
        <dbReference type="ARBA" id="ARBA00022448"/>
    </source>
</evidence>
<sequence length="435" mass="44590">MASVLLLLLMAFLDTFAVGLCGPVMPSVLRSNIVGANLFSALSSVSNAAALIAAVCIGRLSDVCGRKAAILLSACTSVLGYMCYWPGLANADGDASHASVLLPCCGRVLTTAGRAALVAPMNALLGDMLGPDAAKAQLGKMMGAFGLGFASGNGLGGYLASAGLRWPLGVATAVAIAKLVCAMLLPSITPSQRGRAGGGVVMWFASMRVACAHSLTRLLLLLQLLASSSFHIFASTSSLYYRERLGYSSSQLGYLLSFAGWTFSFQTLIVVPWLVKRSSRASSTLILAFVCTAIGRLGLATSSWLAPTPTILSSFVVLNLGQGLTSTLLKAFMGRIAPDGERGLLLGLLSSCEKLAGVLAPLAGGPIYSFAGQAAPGLVSSCVALTGACLVLVLPSHTKSLDQATSATKSGLPEVPSTPQLDPLSMAAHTRAKSD</sequence>
<dbReference type="InterPro" id="IPR020846">
    <property type="entry name" value="MFS_dom"/>
</dbReference>
<dbReference type="InterPro" id="IPR050171">
    <property type="entry name" value="MFS_Transporters"/>
</dbReference>
<dbReference type="Gene3D" id="1.20.1250.20">
    <property type="entry name" value="MFS general substrate transporter like domains"/>
    <property type="match status" value="1"/>
</dbReference>
<keyword evidence="3" id="KW-1003">Cell membrane</keyword>
<feature type="region of interest" description="Disordered" evidence="7">
    <location>
        <begin position="405"/>
        <end position="435"/>
    </location>
</feature>
<feature type="transmembrane region" description="Helical" evidence="8">
    <location>
        <begin position="166"/>
        <end position="185"/>
    </location>
</feature>
<keyword evidence="2" id="KW-0813">Transport</keyword>
<dbReference type="InterPro" id="IPR036259">
    <property type="entry name" value="MFS_trans_sf"/>
</dbReference>
<feature type="transmembrane region" description="Helical" evidence="8">
    <location>
        <begin position="374"/>
        <end position="394"/>
    </location>
</feature>
<dbReference type="PRINTS" id="PR01035">
    <property type="entry name" value="TCRTETA"/>
</dbReference>
<dbReference type="SUPFAM" id="SSF103473">
    <property type="entry name" value="MFS general substrate transporter"/>
    <property type="match status" value="1"/>
</dbReference>
<feature type="transmembrane region" description="Helical" evidence="8">
    <location>
        <begin position="286"/>
        <end position="305"/>
    </location>
</feature>
<protein>
    <recommendedName>
        <fullName evidence="10">Major facilitator superfamily (MFS) profile domain-containing protein</fullName>
    </recommendedName>
</protein>
<reference evidence="11 12" key="1">
    <citation type="journal article" date="2024" name="Science">
        <title>Giant polyketide synthase enzymes in the biosynthesis of giant marine polyether toxins.</title>
        <authorList>
            <person name="Fallon T.R."/>
            <person name="Shende V.V."/>
            <person name="Wierzbicki I.H."/>
            <person name="Pendleton A.L."/>
            <person name="Watervoot N.F."/>
            <person name="Auber R.P."/>
            <person name="Gonzalez D.J."/>
            <person name="Wisecaver J.H."/>
            <person name="Moore B.S."/>
        </authorList>
    </citation>
    <scope>NUCLEOTIDE SEQUENCE [LARGE SCALE GENOMIC DNA]</scope>
    <source>
        <strain evidence="11 12">12B1</strain>
    </source>
</reference>
<feature type="domain" description="Major facilitator superfamily (MFS) profile" evidence="10">
    <location>
        <begin position="3"/>
        <end position="399"/>
    </location>
</feature>
<dbReference type="Pfam" id="PF07690">
    <property type="entry name" value="MFS_1"/>
    <property type="match status" value="1"/>
</dbReference>
<dbReference type="AlphaFoldDB" id="A0AB34K0G1"/>
<gene>
    <name evidence="11" type="ORF">AB1Y20_015434</name>
</gene>